<proteinExistence type="predicted"/>
<dbReference type="InterPro" id="IPR009776">
    <property type="entry name" value="Spore_0_M"/>
</dbReference>
<dbReference type="RefSeq" id="WP_212816485.1">
    <property type="nucleotide sequence ID" value="NZ_AP023359.1"/>
</dbReference>
<feature type="region of interest" description="Disordered" evidence="1">
    <location>
        <begin position="248"/>
        <end position="312"/>
    </location>
</feature>
<evidence type="ECO:0000313" key="2">
    <source>
        <dbReference type="EMBL" id="BCJ67102.1"/>
    </source>
</evidence>
<accession>A0A810N114</accession>
<gene>
    <name evidence="2" type="ORF">Prubr_41230</name>
</gene>
<dbReference type="KEGG" id="pry:Prubr_41230"/>
<organism evidence="2 3">
    <name type="scientific">Polymorphospora rubra</name>
    <dbReference type="NCBI Taxonomy" id="338584"/>
    <lineage>
        <taxon>Bacteria</taxon>
        <taxon>Bacillati</taxon>
        <taxon>Actinomycetota</taxon>
        <taxon>Actinomycetes</taxon>
        <taxon>Micromonosporales</taxon>
        <taxon>Micromonosporaceae</taxon>
        <taxon>Polymorphospora</taxon>
    </lineage>
</organism>
<evidence type="ECO:0000313" key="3">
    <source>
        <dbReference type="Proteomes" id="UP000680866"/>
    </source>
</evidence>
<dbReference type="EMBL" id="AP023359">
    <property type="protein sequence ID" value="BCJ67102.1"/>
    <property type="molecule type" value="Genomic_DNA"/>
</dbReference>
<feature type="compositionally biased region" description="Gly residues" evidence="1">
    <location>
        <begin position="249"/>
        <end position="264"/>
    </location>
</feature>
<dbReference type="PANTHER" id="PTHR40053:SF1">
    <property type="entry name" value="SPORULATION-CONTROL PROTEIN SPO0M"/>
    <property type="match status" value="1"/>
</dbReference>
<evidence type="ECO:0008006" key="4">
    <source>
        <dbReference type="Google" id="ProtNLM"/>
    </source>
</evidence>
<dbReference type="PANTHER" id="PTHR40053">
    <property type="entry name" value="SPORULATION-CONTROL PROTEIN SPO0M"/>
    <property type="match status" value="1"/>
</dbReference>
<feature type="compositionally biased region" description="Gly residues" evidence="1">
    <location>
        <begin position="303"/>
        <end position="312"/>
    </location>
</feature>
<evidence type="ECO:0000256" key="1">
    <source>
        <dbReference type="SAM" id="MobiDB-lite"/>
    </source>
</evidence>
<keyword evidence="3" id="KW-1185">Reference proteome</keyword>
<sequence>MVRSRILGRFGAGGPSVDTVLAEPVVRPGGRLRGEVRMVGGDRDVTVDRVVVGLVCRVDVSAVDPDDGASVEFHRHTVTGAFTLRAGAGHTLPFEVDVPWETPVTEVRERPLPGMAVGVQTRLAVVHAVDETALDAIRVAPAAVHERLLLAFTRLGFSYRDARIRDGRLDGVAQRLPFHQEVAFRPPESYPGWLTEVGVAVVADRAGVDVVLGLAGRPGGRVGRFRVGHADGSDWPAVLDGRLRELLAGGDGRPGGRAGSGGRTPGRSVASVRPAVAKRAWWRRRTRPVDETAGPGTHDQPGHSGGAPDGSS</sequence>
<protein>
    <recommendedName>
        <fullName evidence="4">SpoOM family protein</fullName>
    </recommendedName>
</protein>
<name>A0A810N114_9ACTN</name>
<dbReference type="Pfam" id="PF07070">
    <property type="entry name" value="Spo0M"/>
    <property type="match status" value="1"/>
</dbReference>
<dbReference type="Proteomes" id="UP000680866">
    <property type="component" value="Chromosome"/>
</dbReference>
<reference evidence="2" key="1">
    <citation type="submission" date="2020-08" db="EMBL/GenBank/DDBJ databases">
        <title>Whole genome shotgun sequence of Polymorphospora rubra NBRC 101157.</title>
        <authorList>
            <person name="Komaki H."/>
            <person name="Tamura T."/>
        </authorList>
    </citation>
    <scope>NUCLEOTIDE SEQUENCE</scope>
    <source>
        <strain evidence="2">NBRC 101157</strain>
    </source>
</reference>
<dbReference type="AlphaFoldDB" id="A0A810N114"/>